<evidence type="ECO:0000256" key="3">
    <source>
        <dbReference type="ARBA" id="ARBA00022448"/>
    </source>
</evidence>
<keyword evidence="7" id="KW-1185">Reference proteome</keyword>
<reference evidence="7" key="1">
    <citation type="submission" date="2018-05" db="EMBL/GenBank/DDBJ databases">
        <authorList>
            <person name="Klenk H.-P."/>
            <person name="Huntemann M."/>
            <person name="Clum A."/>
            <person name="Pillay M."/>
            <person name="Palaniappan K."/>
            <person name="Varghese N."/>
            <person name="Mikhailova N."/>
            <person name="Stamatis D."/>
            <person name="Reddy T."/>
            <person name="Daum C."/>
            <person name="Shapiro N."/>
            <person name="Ivanova N."/>
            <person name="Kyrpides N."/>
            <person name="Woyke T."/>
        </authorList>
    </citation>
    <scope>NUCLEOTIDE SEQUENCE [LARGE SCALE GENOMIC DNA]</scope>
    <source>
        <strain evidence="7">DSM 45417</strain>
    </source>
</reference>
<dbReference type="GO" id="GO:0030288">
    <property type="term" value="C:outer membrane-bounded periplasmic space"/>
    <property type="evidence" value="ECO:0007669"/>
    <property type="project" value="TreeGrafter"/>
</dbReference>
<keyword evidence="4" id="KW-0732">Signal</keyword>
<comment type="similarity">
    <text evidence="2">Belongs to the bacterial solute-binding protein 8 family.</text>
</comment>
<dbReference type="CDD" id="cd01146">
    <property type="entry name" value="FhuD"/>
    <property type="match status" value="1"/>
</dbReference>
<dbReference type="InterPro" id="IPR002491">
    <property type="entry name" value="ABC_transptr_periplasmic_BD"/>
</dbReference>
<comment type="subcellular location">
    <subcellularLocation>
        <location evidence="1">Cell envelope</location>
    </subcellularLocation>
</comment>
<feature type="domain" description="Fe/B12 periplasmic-binding" evidence="5">
    <location>
        <begin position="62"/>
        <end position="318"/>
    </location>
</feature>
<dbReference type="PROSITE" id="PS50983">
    <property type="entry name" value="FE_B12_PBP"/>
    <property type="match status" value="1"/>
</dbReference>
<dbReference type="Gene3D" id="3.40.50.1980">
    <property type="entry name" value="Nitrogenase molybdenum iron protein domain"/>
    <property type="match status" value="2"/>
</dbReference>
<comment type="caution">
    <text evidence="6">The sequence shown here is derived from an EMBL/GenBank/DDBJ whole genome shotgun (WGS) entry which is preliminary data.</text>
</comment>
<dbReference type="Proteomes" id="UP000246661">
    <property type="component" value="Unassembled WGS sequence"/>
</dbReference>
<dbReference type="InterPro" id="IPR051313">
    <property type="entry name" value="Bact_iron-sidero_bind"/>
</dbReference>
<dbReference type="PANTHER" id="PTHR30532">
    <property type="entry name" value="IRON III DICITRATE-BINDING PERIPLASMIC PROTEIN"/>
    <property type="match status" value="1"/>
</dbReference>
<dbReference type="AlphaFoldDB" id="A0A317QJ34"/>
<protein>
    <submittedName>
        <fullName evidence="6">Iron complex transport system substrate-binding protein</fullName>
    </submittedName>
</protein>
<evidence type="ECO:0000313" key="7">
    <source>
        <dbReference type="Proteomes" id="UP000246661"/>
    </source>
</evidence>
<evidence type="ECO:0000256" key="1">
    <source>
        <dbReference type="ARBA" id="ARBA00004196"/>
    </source>
</evidence>
<dbReference type="GO" id="GO:1901678">
    <property type="term" value="P:iron coordination entity transport"/>
    <property type="evidence" value="ECO:0007669"/>
    <property type="project" value="UniProtKB-ARBA"/>
</dbReference>
<accession>A0A317QJ34</accession>
<dbReference type="RefSeq" id="WP_110004908.1">
    <property type="nucleotide sequence ID" value="NZ_QGTX01000001.1"/>
</dbReference>
<proteinExistence type="inferred from homology"/>
<dbReference type="Pfam" id="PF01497">
    <property type="entry name" value="Peripla_BP_2"/>
    <property type="match status" value="1"/>
</dbReference>
<evidence type="ECO:0000256" key="2">
    <source>
        <dbReference type="ARBA" id="ARBA00008814"/>
    </source>
</evidence>
<dbReference type="PANTHER" id="PTHR30532:SF1">
    <property type="entry name" value="IRON(3+)-HYDROXAMATE-BINDING PROTEIN FHUD"/>
    <property type="match status" value="1"/>
</dbReference>
<name>A0A317QJ34_9ACTN</name>
<sequence length="318" mass="31931">MTHLPGGRRRAVLPTATLATALLLTACGGGSSEATDTSEAAAEESTVSTAFGEVTVPAEPERVITLAESALDVSLAVGVTPVGTTASRGGDTAPAYLGEDAADIPIVATVSEPNLEAILEAQPDVILASAGLAQDQYDALTAIAPTVVPDSSTGGDWQEPLHTYAEALGADDELTAALDDVTARAEAVAEQGSLDGTATVLRWMANGPVLMNAALMPGSLLQTAGASPVEAAQLGDRPHSDPLSLENLAQVDADRLFLAAFGADGTGALEAARSQPAFTQLTAVQEGATSEVDGSVWSSASGPIAADLVMDDIEAAAS</sequence>
<gene>
    <name evidence="6" type="ORF">JD79_01396</name>
</gene>
<dbReference type="SUPFAM" id="SSF53807">
    <property type="entry name" value="Helical backbone' metal receptor"/>
    <property type="match status" value="1"/>
</dbReference>
<organism evidence="6 7">
    <name type="scientific">Geodermatophilus normandii</name>
    <dbReference type="NCBI Taxonomy" id="1137989"/>
    <lineage>
        <taxon>Bacteria</taxon>
        <taxon>Bacillati</taxon>
        <taxon>Actinomycetota</taxon>
        <taxon>Actinomycetes</taxon>
        <taxon>Geodermatophilales</taxon>
        <taxon>Geodermatophilaceae</taxon>
        <taxon>Geodermatophilus</taxon>
    </lineage>
</organism>
<dbReference type="EMBL" id="QGTX01000001">
    <property type="protein sequence ID" value="PWW22245.1"/>
    <property type="molecule type" value="Genomic_DNA"/>
</dbReference>
<keyword evidence="3" id="KW-0813">Transport</keyword>
<evidence type="ECO:0000259" key="5">
    <source>
        <dbReference type="PROSITE" id="PS50983"/>
    </source>
</evidence>
<evidence type="ECO:0000313" key="6">
    <source>
        <dbReference type="EMBL" id="PWW22245.1"/>
    </source>
</evidence>
<evidence type="ECO:0000256" key="4">
    <source>
        <dbReference type="ARBA" id="ARBA00022729"/>
    </source>
</evidence>
<dbReference type="OrthoDB" id="9793175at2"/>